<accession>A0A336NBA8</accession>
<protein>
    <submittedName>
        <fullName evidence="1">Uncharacterized protein</fullName>
    </submittedName>
</protein>
<sequence length="48" mass="5404">MVLVSCIGILYTKSVKDGGKIGFDFFDISSNLNSNLPFLFKIFDEKEL</sequence>
<dbReference type="EMBL" id="UFTD01000001">
    <property type="protein sequence ID" value="SSZ38989.1"/>
    <property type="molecule type" value="Genomic_DNA"/>
</dbReference>
<name>A0A336NBA8_BARGR</name>
<gene>
    <name evidence="1" type="ORF">NCTC12860_00176</name>
</gene>
<organism evidence="1 2">
    <name type="scientific">Bartonella grahamii</name>
    <dbReference type="NCBI Taxonomy" id="33045"/>
    <lineage>
        <taxon>Bacteria</taxon>
        <taxon>Pseudomonadati</taxon>
        <taxon>Pseudomonadota</taxon>
        <taxon>Alphaproteobacteria</taxon>
        <taxon>Hyphomicrobiales</taxon>
        <taxon>Bartonellaceae</taxon>
        <taxon>Bartonella</taxon>
    </lineage>
</organism>
<proteinExistence type="predicted"/>
<evidence type="ECO:0000313" key="2">
    <source>
        <dbReference type="Proteomes" id="UP000253846"/>
    </source>
</evidence>
<dbReference type="Proteomes" id="UP000253846">
    <property type="component" value="Unassembled WGS sequence"/>
</dbReference>
<dbReference type="AlphaFoldDB" id="A0A336NBA8"/>
<evidence type="ECO:0000313" key="1">
    <source>
        <dbReference type="EMBL" id="SSZ38989.1"/>
    </source>
</evidence>
<reference evidence="1 2" key="1">
    <citation type="submission" date="2018-06" db="EMBL/GenBank/DDBJ databases">
        <authorList>
            <consortium name="Pathogen Informatics"/>
            <person name="Doyle S."/>
        </authorList>
    </citation>
    <scope>NUCLEOTIDE SEQUENCE [LARGE SCALE GENOMIC DNA]</scope>
    <source>
        <strain evidence="1 2">NCTC12860</strain>
    </source>
</reference>